<comment type="caution">
    <text evidence="4">The sequence shown here is derived from an EMBL/GenBank/DDBJ whole genome shotgun (WGS) entry which is preliminary data.</text>
</comment>
<dbReference type="PANTHER" id="PTHR16305:SF35">
    <property type="entry name" value="TRANSCRIPTIONAL ACTIVATOR DOMAIN"/>
    <property type="match status" value="1"/>
</dbReference>
<dbReference type="GO" id="GO:0003677">
    <property type="term" value="F:DNA binding"/>
    <property type="evidence" value="ECO:0007669"/>
    <property type="project" value="InterPro"/>
</dbReference>
<dbReference type="Proteomes" id="UP000238362">
    <property type="component" value="Unassembled WGS sequence"/>
</dbReference>
<evidence type="ECO:0000313" key="4">
    <source>
        <dbReference type="EMBL" id="PRX46951.1"/>
    </source>
</evidence>
<dbReference type="PANTHER" id="PTHR16305">
    <property type="entry name" value="TESTICULAR SOLUBLE ADENYLYL CYCLASE"/>
    <property type="match status" value="1"/>
</dbReference>
<dbReference type="Gene3D" id="1.10.10.10">
    <property type="entry name" value="Winged helix-like DNA-binding domain superfamily/Winged helix DNA-binding domain"/>
    <property type="match status" value="1"/>
</dbReference>
<gene>
    <name evidence="4" type="ORF">B0I33_10648</name>
</gene>
<protein>
    <submittedName>
        <fullName evidence="4">Regulatory LuxR family protein</fullName>
    </submittedName>
</protein>
<proteinExistence type="predicted"/>
<reference evidence="4 5" key="1">
    <citation type="submission" date="2018-03" db="EMBL/GenBank/DDBJ databases">
        <title>Genomic Encyclopedia of Type Strains, Phase III (KMG-III): the genomes of soil and plant-associated and newly described type strains.</title>
        <authorList>
            <person name="Whitman W."/>
        </authorList>
    </citation>
    <scope>NUCLEOTIDE SEQUENCE [LARGE SCALE GENOMIC DNA]</scope>
    <source>
        <strain evidence="4 5">CGMCC 4.7125</strain>
    </source>
</reference>
<dbReference type="SMART" id="SM00421">
    <property type="entry name" value="HTH_LUXR"/>
    <property type="match status" value="1"/>
</dbReference>
<evidence type="ECO:0000256" key="2">
    <source>
        <dbReference type="ARBA" id="ARBA00022840"/>
    </source>
</evidence>
<dbReference type="GO" id="GO:0004016">
    <property type="term" value="F:adenylate cyclase activity"/>
    <property type="evidence" value="ECO:0007669"/>
    <property type="project" value="TreeGrafter"/>
</dbReference>
<dbReference type="InterPro" id="IPR027417">
    <property type="entry name" value="P-loop_NTPase"/>
</dbReference>
<dbReference type="PRINTS" id="PR00038">
    <property type="entry name" value="HTHLUXR"/>
</dbReference>
<dbReference type="AlphaFoldDB" id="A0A2T0LT91"/>
<keyword evidence="5" id="KW-1185">Reference proteome</keyword>
<keyword evidence="1" id="KW-0547">Nucleotide-binding</keyword>
<accession>A0A2T0LT91</accession>
<dbReference type="OrthoDB" id="3656034at2"/>
<evidence type="ECO:0000313" key="5">
    <source>
        <dbReference type="Proteomes" id="UP000238362"/>
    </source>
</evidence>
<keyword evidence="2" id="KW-0067">ATP-binding</keyword>
<sequence length="908" mass="96606">MLVGRHDERARIDRLLAGAREGHGGALVVAGEAGIGKSALLRHARESAHGMLVLPGMGIESEAELPFGVLHQVLLPYLDRLDALPEPQAAALKTAVGLAGAPEVSRFLVGAGTLTLLAELATERPVLCLVDDAQWLDQGSLDALLFAARRLRADPVAIVFAVRDTAVAVPAPGIATLRLTGLSRAASAAVLEAHSPGLRAPARDRVLDDARGNPLAIIEWGAAQRLGRSDPADHIAPLPVTGRVQETFRAQIAALPAATRLLLLSAAADSAEDLDLVLRVGRRFAAAVSDLAPAERADLITVRTDRLIFRHPLIRSAAYRSAPHHQRLAVHQALAEELAGAGEADRRAWHLAAATTGPDEKVAAELEQAALRARHRGDAMAVSAAFDRAGRLSTDNERKARRLGEAANAAYDAGKPDRAVRLAAEVALRTDDPGVLAGSLHLRAQVEYERTSPAADAALALQAAELVLDHDPGRAALILTEAVVAARHAGAHDLVRQGVRHLRDLRLPAGSDLERAAHAQAGWSALFDGAPHRAADAMAPFVRAARDRRSHYILRIVAGFSGLMLADDDAAIAVTTSLLAEARAAGALLWVPYSLEILGLAQLLRGGFVDAETHVAEGVSMAEELGMDTQLAVLKAIAVWLAAVRGDESGCHALADEVLPRLTTRHPVNAALARWGVGMLDLSAGRCGDALRTLTEVCSGAASRDVLVRAVPDLVEAAVRLGETGLARERLTEFGRWAEHVATPVARGLLLRCRALLADADGAEDSFVDALRIQHERAGPFDAARTRLLYGEWLRRRRRRADAHTHLTATLATFERLGAPGWAARARAELAALGERPVARPGAADPLQRLTPQEVQVVRLAAAGYSNKQIGSQLFLSPRTVGHHLYKAYPKLGVSKRIELAQLDLDRA</sequence>
<organism evidence="4 5">
    <name type="scientific">Prauserella shujinwangii</name>
    <dbReference type="NCBI Taxonomy" id="1453103"/>
    <lineage>
        <taxon>Bacteria</taxon>
        <taxon>Bacillati</taxon>
        <taxon>Actinomycetota</taxon>
        <taxon>Actinomycetes</taxon>
        <taxon>Pseudonocardiales</taxon>
        <taxon>Pseudonocardiaceae</taxon>
        <taxon>Prauserella</taxon>
    </lineage>
</organism>
<dbReference type="GO" id="GO:0006355">
    <property type="term" value="P:regulation of DNA-templated transcription"/>
    <property type="evidence" value="ECO:0007669"/>
    <property type="project" value="InterPro"/>
</dbReference>
<dbReference type="InterPro" id="IPR041664">
    <property type="entry name" value="AAA_16"/>
</dbReference>
<dbReference type="PROSITE" id="PS50043">
    <property type="entry name" value="HTH_LUXR_2"/>
    <property type="match status" value="1"/>
</dbReference>
<feature type="domain" description="HTH luxR-type" evidence="3">
    <location>
        <begin position="843"/>
        <end position="908"/>
    </location>
</feature>
<dbReference type="SUPFAM" id="SSF52540">
    <property type="entry name" value="P-loop containing nucleoside triphosphate hydrolases"/>
    <property type="match status" value="1"/>
</dbReference>
<dbReference type="Pfam" id="PF13191">
    <property type="entry name" value="AAA_16"/>
    <property type="match status" value="1"/>
</dbReference>
<dbReference type="RefSeq" id="WP_106179506.1">
    <property type="nucleotide sequence ID" value="NZ_PVNH01000006.1"/>
</dbReference>
<dbReference type="InterPro" id="IPR016032">
    <property type="entry name" value="Sig_transdc_resp-reg_C-effctor"/>
</dbReference>
<dbReference type="InterPro" id="IPR036388">
    <property type="entry name" value="WH-like_DNA-bd_sf"/>
</dbReference>
<dbReference type="Pfam" id="PF00196">
    <property type="entry name" value="GerE"/>
    <property type="match status" value="1"/>
</dbReference>
<evidence type="ECO:0000259" key="3">
    <source>
        <dbReference type="PROSITE" id="PS50043"/>
    </source>
</evidence>
<dbReference type="InterPro" id="IPR000792">
    <property type="entry name" value="Tscrpt_reg_LuxR_C"/>
</dbReference>
<name>A0A2T0LT91_9PSEU</name>
<dbReference type="CDD" id="cd06170">
    <property type="entry name" value="LuxR_C_like"/>
    <property type="match status" value="1"/>
</dbReference>
<dbReference type="SUPFAM" id="SSF46894">
    <property type="entry name" value="C-terminal effector domain of the bipartite response regulators"/>
    <property type="match status" value="1"/>
</dbReference>
<dbReference type="GO" id="GO:0005524">
    <property type="term" value="F:ATP binding"/>
    <property type="evidence" value="ECO:0007669"/>
    <property type="project" value="UniProtKB-KW"/>
</dbReference>
<evidence type="ECO:0000256" key="1">
    <source>
        <dbReference type="ARBA" id="ARBA00022741"/>
    </source>
</evidence>
<dbReference type="EMBL" id="PVNH01000006">
    <property type="protein sequence ID" value="PRX46951.1"/>
    <property type="molecule type" value="Genomic_DNA"/>
</dbReference>
<dbReference type="GO" id="GO:0005737">
    <property type="term" value="C:cytoplasm"/>
    <property type="evidence" value="ECO:0007669"/>
    <property type="project" value="TreeGrafter"/>
</dbReference>